<dbReference type="RefSeq" id="WP_345118915.1">
    <property type="nucleotide sequence ID" value="NZ_BAABJA010000004.1"/>
</dbReference>
<dbReference type="PANTHER" id="PTHR43495:SF2">
    <property type="entry name" value="D-SERINE_D-ALANINE_GLYCINE TRANSPORTER"/>
    <property type="match status" value="1"/>
</dbReference>
<evidence type="ECO:0000256" key="4">
    <source>
        <dbReference type="ARBA" id="ARBA00022692"/>
    </source>
</evidence>
<feature type="domain" description="Amino acid permease/ SLC12A" evidence="9">
    <location>
        <begin position="23"/>
        <end position="458"/>
    </location>
</feature>
<evidence type="ECO:0000256" key="6">
    <source>
        <dbReference type="ARBA" id="ARBA00022989"/>
    </source>
</evidence>
<keyword evidence="7 8" id="KW-0472">Membrane</keyword>
<dbReference type="Proteomes" id="UP001501699">
    <property type="component" value="Unassembled WGS sequence"/>
</dbReference>
<sequence>MNDKQNLEDDPHKRLQRGLDNRHVQLIALGGAIGTGLFMGSGKTISVAGPSIILVYAIIGCALYFVMRAMGELLLSNPQYRSLVDFSTDMLGPGVAFFVGWNYWLSWVVTGAADIIAIINYMHFWWPTLNPWIVVFSCIGFFLILNLLAVKFFGELEFWFGLIKVVAILALIVVGFYMIATGFTTPNGTVASLSHVWNGGDIFPRGITGFFAGFQIAIFSFVGIEIAGTTAAEVKEPKKVLPKAINAIPVRIVLFYIFSLAVIMSVTPWDQIVPENSPFVSMFWLAGIPIAAGLVNFVVLTSAASSANSGIFSTSRMIYGLATQKGAPPILGKLSKFHVPANALFFSCLCILLGYTIASSSPSIISAFTIVTCISAIAFLFVWSVILISYIVYRRNHPHLHEESVYKMPGGVIVCGIVLVFFAFMLYLLTLEPDTLTALKYSTFWFIFLGIMYFLFIRKKNSSKKQIN</sequence>
<evidence type="ECO:0000313" key="11">
    <source>
        <dbReference type="Proteomes" id="UP001501699"/>
    </source>
</evidence>
<evidence type="ECO:0000259" key="9">
    <source>
        <dbReference type="Pfam" id="PF00324"/>
    </source>
</evidence>
<feature type="transmembrane region" description="Helical" evidence="8">
    <location>
        <begin position="162"/>
        <end position="183"/>
    </location>
</feature>
<dbReference type="Pfam" id="PF00324">
    <property type="entry name" value="AA_permease"/>
    <property type="match status" value="1"/>
</dbReference>
<feature type="transmembrane region" description="Helical" evidence="8">
    <location>
        <begin position="339"/>
        <end position="358"/>
    </location>
</feature>
<feature type="transmembrane region" description="Helical" evidence="8">
    <location>
        <begin position="248"/>
        <end position="269"/>
    </location>
</feature>
<dbReference type="Gene3D" id="1.20.1740.10">
    <property type="entry name" value="Amino acid/polyamine transporter I"/>
    <property type="match status" value="1"/>
</dbReference>
<evidence type="ECO:0000256" key="1">
    <source>
        <dbReference type="ARBA" id="ARBA00004651"/>
    </source>
</evidence>
<evidence type="ECO:0000256" key="8">
    <source>
        <dbReference type="SAM" id="Phobius"/>
    </source>
</evidence>
<keyword evidence="4 8" id="KW-0812">Transmembrane</keyword>
<dbReference type="PIRSF" id="PIRSF006060">
    <property type="entry name" value="AA_transporter"/>
    <property type="match status" value="1"/>
</dbReference>
<proteinExistence type="predicted"/>
<accession>A0ABP8VGZ3</accession>
<evidence type="ECO:0000256" key="3">
    <source>
        <dbReference type="ARBA" id="ARBA00022475"/>
    </source>
</evidence>
<feature type="transmembrane region" description="Helical" evidence="8">
    <location>
        <begin position="23"/>
        <end position="41"/>
    </location>
</feature>
<evidence type="ECO:0000313" key="10">
    <source>
        <dbReference type="EMBL" id="GAA4662953.1"/>
    </source>
</evidence>
<feature type="transmembrane region" description="Helical" evidence="8">
    <location>
        <begin position="47"/>
        <end position="67"/>
    </location>
</feature>
<dbReference type="PANTHER" id="PTHR43495">
    <property type="entry name" value="GABA PERMEASE"/>
    <property type="match status" value="1"/>
</dbReference>
<evidence type="ECO:0000256" key="7">
    <source>
        <dbReference type="ARBA" id="ARBA00023136"/>
    </source>
</evidence>
<dbReference type="EMBL" id="BAABJA010000004">
    <property type="protein sequence ID" value="GAA4662953.1"/>
    <property type="molecule type" value="Genomic_DNA"/>
</dbReference>
<keyword evidence="2" id="KW-0813">Transport</keyword>
<feature type="transmembrane region" description="Helical" evidence="8">
    <location>
        <begin position="281"/>
        <end position="307"/>
    </location>
</feature>
<feature type="transmembrane region" description="Helical" evidence="8">
    <location>
        <begin position="441"/>
        <end position="457"/>
    </location>
</feature>
<feature type="transmembrane region" description="Helical" evidence="8">
    <location>
        <begin position="132"/>
        <end position="150"/>
    </location>
</feature>
<organism evidence="10 11">
    <name type="scientific">Bartonella pachyuromydis</name>
    <dbReference type="NCBI Taxonomy" id="931097"/>
    <lineage>
        <taxon>Bacteria</taxon>
        <taxon>Pseudomonadati</taxon>
        <taxon>Pseudomonadota</taxon>
        <taxon>Alphaproteobacteria</taxon>
        <taxon>Hyphomicrobiales</taxon>
        <taxon>Bartonellaceae</taxon>
        <taxon>Bartonella</taxon>
    </lineage>
</organism>
<feature type="transmembrane region" description="Helical" evidence="8">
    <location>
        <begin position="405"/>
        <end position="429"/>
    </location>
</feature>
<comment type="caution">
    <text evidence="10">The sequence shown here is derived from an EMBL/GenBank/DDBJ whole genome shotgun (WGS) entry which is preliminary data.</text>
</comment>
<gene>
    <name evidence="10" type="primary">cycA</name>
    <name evidence="10" type="ORF">GCM10023262_08880</name>
</gene>
<evidence type="ECO:0000256" key="2">
    <source>
        <dbReference type="ARBA" id="ARBA00022448"/>
    </source>
</evidence>
<keyword evidence="5" id="KW-0029">Amino-acid transport</keyword>
<feature type="transmembrane region" description="Helical" evidence="8">
    <location>
        <begin position="203"/>
        <end position="227"/>
    </location>
</feature>
<dbReference type="PROSITE" id="PS00218">
    <property type="entry name" value="AMINO_ACID_PERMEASE_1"/>
    <property type="match status" value="1"/>
</dbReference>
<evidence type="ECO:0000256" key="5">
    <source>
        <dbReference type="ARBA" id="ARBA00022970"/>
    </source>
</evidence>
<comment type="subcellular location">
    <subcellularLocation>
        <location evidence="1">Cell membrane</location>
        <topology evidence="1">Multi-pass membrane protein</topology>
    </subcellularLocation>
</comment>
<keyword evidence="3" id="KW-1003">Cell membrane</keyword>
<protein>
    <submittedName>
        <fullName evidence="10">D-serine/D-alanine/glycine transporter</fullName>
    </submittedName>
</protein>
<dbReference type="InterPro" id="IPR004840">
    <property type="entry name" value="Amino_acid_permease_CS"/>
</dbReference>
<dbReference type="InterPro" id="IPR004841">
    <property type="entry name" value="AA-permease/SLC12A_dom"/>
</dbReference>
<keyword evidence="11" id="KW-1185">Reference proteome</keyword>
<reference evidence="11" key="1">
    <citation type="journal article" date="2019" name="Int. J. Syst. Evol. Microbiol.">
        <title>The Global Catalogue of Microorganisms (GCM) 10K type strain sequencing project: providing services to taxonomists for standard genome sequencing and annotation.</title>
        <authorList>
            <consortium name="The Broad Institute Genomics Platform"/>
            <consortium name="The Broad Institute Genome Sequencing Center for Infectious Disease"/>
            <person name="Wu L."/>
            <person name="Ma J."/>
        </authorList>
    </citation>
    <scope>NUCLEOTIDE SEQUENCE [LARGE SCALE GENOMIC DNA]</scope>
    <source>
        <strain evidence="11">JCM 17714</strain>
    </source>
</reference>
<feature type="transmembrane region" description="Helical" evidence="8">
    <location>
        <begin position="364"/>
        <end position="393"/>
    </location>
</feature>
<feature type="transmembrane region" description="Helical" evidence="8">
    <location>
        <begin position="104"/>
        <end position="126"/>
    </location>
</feature>
<keyword evidence="6 8" id="KW-1133">Transmembrane helix</keyword>
<name>A0ABP8VGZ3_9HYPH</name>